<organism evidence="1 2">
    <name type="scientific">Bordetella trematum</name>
    <dbReference type="NCBI Taxonomy" id="123899"/>
    <lineage>
        <taxon>Bacteria</taxon>
        <taxon>Pseudomonadati</taxon>
        <taxon>Pseudomonadota</taxon>
        <taxon>Betaproteobacteria</taxon>
        <taxon>Burkholderiales</taxon>
        <taxon>Alcaligenaceae</taxon>
        <taxon>Bordetella</taxon>
    </lineage>
</organism>
<dbReference type="Pfam" id="PF09859">
    <property type="entry name" value="Oxygenase-NA"/>
    <property type="match status" value="1"/>
</dbReference>
<proteinExistence type="predicted"/>
<dbReference type="KEGG" id="btrm:SAMEA390648700984"/>
<keyword evidence="2" id="KW-1185">Reference proteome</keyword>
<accession>A0A157SBW1</accession>
<dbReference type="Proteomes" id="UP000076825">
    <property type="component" value="Chromosome 1"/>
</dbReference>
<dbReference type="GeneID" id="56587611"/>
<dbReference type="AlphaFoldDB" id="A0A157SBW1"/>
<evidence type="ECO:0000313" key="2">
    <source>
        <dbReference type="Proteomes" id="UP000076825"/>
    </source>
</evidence>
<name>A0A157SBW1_9BORD</name>
<dbReference type="InterPro" id="IPR018655">
    <property type="entry name" value="DUF2086"/>
</dbReference>
<dbReference type="PATRIC" id="fig|123899.6.peg.963"/>
<sequence length="168" mass="18149">MDSLETELLRQGWALLPQPLDDAAREAIKAGSLPDWADAVRERLQAIAQPWGIGRMQARRPRLALQVQDAGQALPLMASETPDGFALHLVMLLSAPGRDFDGGHTLAVQQRPRQQSRPMVLPLTLGSVAVCASARHPLAGRQGAVTLRLGAGTVLRGQRLAATLHWHV</sequence>
<protein>
    <submittedName>
        <fullName evidence="1">Uncharacterized protein conserved in bacteria (DUF2086)</fullName>
    </submittedName>
</protein>
<dbReference type="RefSeq" id="WP_025515098.1">
    <property type="nucleotide sequence ID" value="NZ_CP016340.1"/>
</dbReference>
<evidence type="ECO:0000313" key="1">
    <source>
        <dbReference type="EMBL" id="SAI67928.1"/>
    </source>
</evidence>
<reference evidence="1 2" key="1">
    <citation type="submission" date="2016-04" db="EMBL/GenBank/DDBJ databases">
        <authorList>
            <consortium name="Pathogen Informatics"/>
        </authorList>
    </citation>
    <scope>NUCLEOTIDE SEQUENCE [LARGE SCALE GENOMIC DNA]</scope>
    <source>
        <strain evidence="1 2">H044680328</strain>
    </source>
</reference>
<dbReference type="STRING" id="123899.SAMEA3906487_00984"/>
<gene>
    <name evidence="1" type="ORF">SAMEA3906487_00984</name>
</gene>
<dbReference type="OrthoDB" id="9781972at2"/>
<dbReference type="EMBL" id="LT546645">
    <property type="protein sequence ID" value="SAI67928.1"/>
    <property type="molecule type" value="Genomic_DNA"/>
</dbReference>
<dbReference type="eggNOG" id="COG3826">
    <property type="taxonomic scope" value="Bacteria"/>
</dbReference>